<dbReference type="PROSITE" id="PS01209">
    <property type="entry name" value="LDLRA_1"/>
    <property type="match status" value="1"/>
</dbReference>
<dbReference type="PROSITE" id="PS50068">
    <property type="entry name" value="LDLRA_2"/>
    <property type="match status" value="1"/>
</dbReference>
<evidence type="ECO:0000313" key="3">
    <source>
        <dbReference type="EMBL" id="KII64772.1"/>
    </source>
</evidence>
<dbReference type="InterPro" id="IPR023415">
    <property type="entry name" value="LDLR_class-A_CS"/>
</dbReference>
<dbReference type="AlphaFoldDB" id="A0A0C2MSU6"/>
<proteinExistence type="predicted"/>
<dbReference type="SMART" id="SM00192">
    <property type="entry name" value="LDLa"/>
    <property type="match status" value="1"/>
</dbReference>
<comment type="caution">
    <text evidence="3">The sequence shown here is derived from an EMBL/GenBank/DDBJ whole genome shotgun (WGS) entry which is preliminary data.</text>
</comment>
<protein>
    <submittedName>
        <fullName evidence="3">Uncharacterized protein</fullName>
    </submittedName>
</protein>
<keyword evidence="1 2" id="KW-1015">Disulfide bond</keyword>
<name>A0A0C2MSU6_THEKT</name>
<organism evidence="3 4">
    <name type="scientific">Thelohanellus kitauei</name>
    <name type="common">Myxosporean</name>
    <dbReference type="NCBI Taxonomy" id="669202"/>
    <lineage>
        <taxon>Eukaryota</taxon>
        <taxon>Metazoa</taxon>
        <taxon>Cnidaria</taxon>
        <taxon>Myxozoa</taxon>
        <taxon>Myxosporea</taxon>
        <taxon>Bivalvulida</taxon>
        <taxon>Platysporina</taxon>
        <taxon>Myxobolidae</taxon>
        <taxon>Thelohanellus</taxon>
    </lineage>
</organism>
<evidence type="ECO:0000256" key="2">
    <source>
        <dbReference type="PROSITE-ProRule" id="PRU00124"/>
    </source>
</evidence>
<dbReference type="CDD" id="cd00112">
    <property type="entry name" value="LDLa"/>
    <property type="match status" value="1"/>
</dbReference>
<dbReference type="InterPro" id="IPR036055">
    <property type="entry name" value="LDL_receptor-like_sf"/>
</dbReference>
<dbReference type="Proteomes" id="UP000031668">
    <property type="component" value="Unassembled WGS sequence"/>
</dbReference>
<dbReference type="SUPFAM" id="SSF57424">
    <property type="entry name" value="LDL receptor-like module"/>
    <property type="match status" value="1"/>
</dbReference>
<dbReference type="OrthoDB" id="19606at2759"/>
<comment type="caution">
    <text evidence="2">Lacks conserved residue(s) required for the propagation of feature annotation.</text>
</comment>
<dbReference type="EMBL" id="JWZT01004102">
    <property type="protein sequence ID" value="KII64772.1"/>
    <property type="molecule type" value="Genomic_DNA"/>
</dbReference>
<gene>
    <name evidence="3" type="ORF">RF11_00535</name>
</gene>
<keyword evidence="4" id="KW-1185">Reference proteome</keyword>
<reference evidence="3 4" key="1">
    <citation type="journal article" date="2014" name="Genome Biol. Evol.">
        <title>The genome of the myxosporean Thelohanellus kitauei shows adaptations to nutrient acquisition within its fish host.</title>
        <authorList>
            <person name="Yang Y."/>
            <person name="Xiong J."/>
            <person name="Zhou Z."/>
            <person name="Huo F."/>
            <person name="Miao W."/>
            <person name="Ran C."/>
            <person name="Liu Y."/>
            <person name="Zhang J."/>
            <person name="Feng J."/>
            <person name="Wang M."/>
            <person name="Wang M."/>
            <person name="Wang L."/>
            <person name="Yao B."/>
        </authorList>
    </citation>
    <scope>NUCLEOTIDE SEQUENCE [LARGE SCALE GENOMIC DNA]</scope>
    <source>
        <strain evidence="3">Wuqing</strain>
    </source>
</reference>
<dbReference type="InterPro" id="IPR002172">
    <property type="entry name" value="LDrepeatLR_classA_rpt"/>
</dbReference>
<sequence>MCNEPDTKHKLPKFHKYRCNTLVKTEDLCYNAEIEREPQHICEKDDIECLGEYDNYLGSYCTGFQCCSSECITNNVKCNGVKECQDGSDENNCYSKSLSN</sequence>
<feature type="disulfide bond" evidence="2">
    <location>
        <begin position="66"/>
        <end position="84"/>
    </location>
</feature>
<feature type="disulfide bond" evidence="2">
    <location>
        <begin position="78"/>
        <end position="93"/>
    </location>
</feature>
<accession>A0A0C2MSU6</accession>
<dbReference type="Pfam" id="PF00057">
    <property type="entry name" value="Ldl_recept_a"/>
    <property type="match status" value="1"/>
</dbReference>
<evidence type="ECO:0000313" key="4">
    <source>
        <dbReference type="Proteomes" id="UP000031668"/>
    </source>
</evidence>
<evidence type="ECO:0000256" key="1">
    <source>
        <dbReference type="ARBA" id="ARBA00023157"/>
    </source>
</evidence>
<dbReference type="Gene3D" id="4.10.400.10">
    <property type="entry name" value="Low-density Lipoprotein Receptor"/>
    <property type="match status" value="1"/>
</dbReference>